<evidence type="ECO:0000313" key="1">
    <source>
        <dbReference type="EMBL" id="KAJ8638191.1"/>
    </source>
</evidence>
<organism evidence="1 2">
    <name type="scientific">Persea americana</name>
    <name type="common">Avocado</name>
    <dbReference type="NCBI Taxonomy" id="3435"/>
    <lineage>
        <taxon>Eukaryota</taxon>
        <taxon>Viridiplantae</taxon>
        <taxon>Streptophyta</taxon>
        <taxon>Embryophyta</taxon>
        <taxon>Tracheophyta</taxon>
        <taxon>Spermatophyta</taxon>
        <taxon>Magnoliopsida</taxon>
        <taxon>Magnoliidae</taxon>
        <taxon>Laurales</taxon>
        <taxon>Lauraceae</taxon>
        <taxon>Persea</taxon>
    </lineage>
</organism>
<protein>
    <submittedName>
        <fullName evidence="1">Uncharacterized protein</fullName>
    </submittedName>
</protein>
<sequence>MDEKQELAWLEAQKIVISVDLVAAAKQQLQFLAAVDKNRCLYEGPLLSKAIYRYKSCWLPLLAKHTESMVLERPLVVPLDCEWIWHCHRLNPVQYKKDCEKFYGRILDNAGVVSVLQGTSKERTVEIWSNLYPEEPYELNLSIPLPEETIENFSEDANNIKYDLISAVKRQSSFVYQVSRPSMRDDRFLEGALARYKGFLYLIKRNLERFMNRFCVPTYDIDLFWHSHQLNPGSYCKDLVAAVGKVLEHDDTDSDRSNGKKLNVGFEATTKQWEVTFGSRYWKAGVMYRGNAPSPLTLSPRPATFVSKNITPCERQELQLTQKKVVEVLLEIVGVRNLPVGHKGSLVVSVCKSQPDLFFKAERRLTVFSESGEKHVAAFQCELAGELLFMLKSHMPSNLSISRKAKTLGTTSISLQELSGPDSKLSIQKWFELVPNLGTTDSMPICLHIAASFTVPVLAPHVLHMVRSHPLSVNTCFLPIPGGVQQLRGWTCVVDDTGKEIISMQMRNSKEAKTGIAKREVVGVIGWSGETRILAEFAETQWALLDSNWSLQLHKRSEEDGHILKLRGNHLVKLFPGRKLEFELRCCNKERNERDFMTLVRFSRDYPYGKALAMFNLKSGYIKVNEEWFALPGIVLADLDEEVNGCNAERKAFNVVTSAAEVVVAESSIFTGSGSESAKAVKSSWCGSGSCCCEWIGVRATAKVVNGSVCGRCEGGGEYVEKGSAKCGGCGGGCSGGCGGGCGSGCGNGIKSSGRSGSCGSGCGGGCGNGIKSSGLGNDVKSAPFAAGSDGCSLVGGVEEVAAAA</sequence>
<reference evidence="1 2" key="1">
    <citation type="journal article" date="2022" name="Hortic Res">
        <title>A haplotype resolved chromosomal level avocado genome allows analysis of novel avocado genes.</title>
        <authorList>
            <person name="Nath O."/>
            <person name="Fletcher S.J."/>
            <person name="Hayward A."/>
            <person name="Shaw L.M."/>
            <person name="Masouleh A.K."/>
            <person name="Furtado A."/>
            <person name="Henry R.J."/>
            <person name="Mitter N."/>
        </authorList>
    </citation>
    <scope>NUCLEOTIDE SEQUENCE [LARGE SCALE GENOMIC DNA]</scope>
    <source>
        <strain evidence="2">cv. Hass</strain>
    </source>
</reference>
<gene>
    <name evidence="1" type="ORF">MRB53_012458</name>
</gene>
<name>A0ACC2LXT1_PERAE</name>
<comment type="caution">
    <text evidence="1">The sequence shown here is derived from an EMBL/GenBank/DDBJ whole genome shotgun (WGS) entry which is preliminary data.</text>
</comment>
<accession>A0ACC2LXT1</accession>
<dbReference type="Proteomes" id="UP001234297">
    <property type="component" value="Chromosome 3"/>
</dbReference>
<keyword evidence="2" id="KW-1185">Reference proteome</keyword>
<dbReference type="EMBL" id="CM056811">
    <property type="protein sequence ID" value="KAJ8638191.1"/>
    <property type="molecule type" value="Genomic_DNA"/>
</dbReference>
<evidence type="ECO:0000313" key="2">
    <source>
        <dbReference type="Proteomes" id="UP001234297"/>
    </source>
</evidence>
<proteinExistence type="predicted"/>